<dbReference type="Proteomes" id="UP000600247">
    <property type="component" value="Unassembled WGS sequence"/>
</dbReference>
<keyword evidence="4" id="KW-1185">Reference proteome</keyword>
<evidence type="ECO:0000313" key="3">
    <source>
        <dbReference type="EMBL" id="GGG81530.1"/>
    </source>
</evidence>
<feature type="transmembrane region" description="Helical" evidence="1">
    <location>
        <begin position="306"/>
        <end position="325"/>
    </location>
</feature>
<comment type="caution">
    <text evidence="3">The sequence shown here is derived from an EMBL/GenBank/DDBJ whole genome shotgun (WGS) entry which is preliminary data.</text>
</comment>
<protein>
    <recommendedName>
        <fullName evidence="2">Heparan-alpha-glucosaminide N-acetyltransferase catalytic domain-containing protein</fullName>
    </recommendedName>
</protein>
<accession>A0A917HJG2</accession>
<feature type="transmembrane region" description="Helical" evidence="1">
    <location>
        <begin position="331"/>
        <end position="349"/>
    </location>
</feature>
<dbReference type="Pfam" id="PF07786">
    <property type="entry name" value="HGSNAT_cat"/>
    <property type="match status" value="1"/>
</dbReference>
<feature type="transmembrane region" description="Helical" evidence="1">
    <location>
        <begin position="196"/>
        <end position="217"/>
    </location>
</feature>
<dbReference type="InterPro" id="IPR012429">
    <property type="entry name" value="HGSNAT_cat"/>
</dbReference>
<feature type="transmembrane region" description="Helical" evidence="1">
    <location>
        <begin position="86"/>
        <end position="107"/>
    </location>
</feature>
<feature type="transmembrane region" description="Helical" evidence="1">
    <location>
        <begin position="16"/>
        <end position="34"/>
    </location>
</feature>
<keyword evidence="1" id="KW-0472">Membrane</keyword>
<feature type="transmembrane region" description="Helical" evidence="1">
    <location>
        <begin position="156"/>
        <end position="176"/>
    </location>
</feature>
<evidence type="ECO:0000256" key="1">
    <source>
        <dbReference type="SAM" id="Phobius"/>
    </source>
</evidence>
<proteinExistence type="predicted"/>
<dbReference type="EMBL" id="BMHY01000010">
    <property type="protein sequence ID" value="GGG81530.1"/>
    <property type="molecule type" value="Genomic_DNA"/>
</dbReference>
<keyword evidence="1" id="KW-0812">Transmembrane</keyword>
<feature type="transmembrane region" description="Helical" evidence="1">
    <location>
        <begin position="229"/>
        <end position="247"/>
    </location>
</feature>
<feature type="transmembrane region" description="Helical" evidence="1">
    <location>
        <begin position="127"/>
        <end position="149"/>
    </location>
</feature>
<evidence type="ECO:0000313" key="4">
    <source>
        <dbReference type="Proteomes" id="UP000600247"/>
    </source>
</evidence>
<feature type="domain" description="Heparan-alpha-glucosaminide N-acetyltransferase catalytic" evidence="2">
    <location>
        <begin position="12"/>
        <end position="224"/>
    </location>
</feature>
<organism evidence="3 4">
    <name type="scientific">Paenibacillus radicis</name>
    <name type="common">ex Gao et al. 2016</name>
    <dbReference type="NCBI Taxonomy" id="1737354"/>
    <lineage>
        <taxon>Bacteria</taxon>
        <taxon>Bacillati</taxon>
        <taxon>Bacillota</taxon>
        <taxon>Bacilli</taxon>
        <taxon>Bacillales</taxon>
        <taxon>Paenibacillaceae</taxon>
        <taxon>Paenibacillus</taxon>
    </lineage>
</organism>
<gene>
    <name evidence="3" type="ORF">GCM10010918_43500</name>
</gene>
<feature type="transmembrane region" description="Helical" evidence="1">
    <location>
        <begin position="259"/>
        <end position="285"/>
    </location>
</feature>
<name>A0A917HJG2_9BACL</name>
<feature type="transmembrane region" description="Helical" evidence="1">
    <location>
        <begin position="46"/>
        <end position="74"/>
    </location>
</feature>
<keyword evidence="1" id="KW-1133">Transmembrane helix</keyword>
<dbReference type="RefSeq" id="WP_188891330.1">
    <property type="nucleotide sequence ID" value="NZ_BMHY01000010.1"/>
</dbReference>
<sequence length="369" mass="42255">MIDVSNKKNVGRQNELDVARGLAVIFMVLIHMLLELSNRSTQEESIYGILTQLLGGVPAAPVFMFLLGVGIIYSRKNTPGLLVKRGLTLVAAGYILNLFRSVIPAWINTFLGFESPVAVSNLVYENLFYIDILQFAGLAMLFFAVSLYFNFSIREYMLVLLLFMIFNLFMLPYIPYYEATAVAPFTALLFGNDFSYFPFFTWIAYPIGGYLFGTYLIQTGNKFEFYKRVFKVTSIILVAYSVCVVLFNFPTGYESDSSYYHHTIIVNLVYILFILFWISILYFISNKLHGLGWTFLKSASALTTEIYFIHFLFIGLYAVLIHQKLGLGSTLLLTVLTYVFSHYMAYLFVKLKANKINHRQERPPLKENS</sequence>
<dbReference type="AlphaFoldDB" id="A0A917HJG2"/>
<evidence type="ECO:0000259" key="2">
    <source>
        <dbReference type="Pfam" id="PF07786"/>
    </source>
</evidence>
<reference evidence="3 4" key="1">
    <citation type="journal article" date="2014" name="Int. J. Syst. Evol. Microbiol.">
        <title>Complete genome sequence of Corynebacterium casei LMG S-19264T (=DSM 44701T), isolated from a smear-ripened cheese.</title>
        <authorList>
            <consortium name="US DOE Joint Genome Institute (JGI-PGF)"/>
            <person name="Walter F."/>
            <person name="Albersmeier A."/>
            <person name="Kalinowski J."/>
            <person name="Ruckert C."/>
        </authorList>
    </citation>
    <scope>NUCLEOTIDE SEQUENCE [LARGE SCALE GENOMIC DNA]</scope>
    <source>
        <strain evidence="3 4">CGMCC 1.15286</strain>
    </source>
</reference>